<name>A0ABV6J3F5_9BACL</name>
<proteinExistence type="predicted"/>
<evidence type="ECO:0000313" key="1">
    <source>
        <dbReference type="EMBL" id="MFC0390332.1"/>
    </source>
</evidence>
<sequence>MNDTGIVLTGDGDKRVDVGSGTLIAGANAEGAFFKRDSESKGAADWRLSDCTSRTSATGMSHYAIGGERNRYIATGSTFEGGRLEASAHAFEGGHMLHTANVEKGVDRSGLPEESGNIQHRNGNLIIGAAR</sequence>
<comment type="caution">
    <text evidence="1">The sequence shown here is derived from an EMBL/GenBank/DDBJ whole genome shotgun (WGS) entry which is preliminary data.</text>
</comment>
<reference evidence="1 2" key="1">
    <citation type="submission" date="2024-09" db="EMBL/GenBank/DDBJ databases">
        <authorList>
            <person name="Sun Q."/>
            <person name="Mori K."/>
        </authorList>
    </citation>
    <scope>NUCLEOTIDE SEQUENCE [LARGE SCALE GENOMIC DNA]</scope>
    <source>
        <strain evidence="1 2">CCM 4839</strain>
    </source>
</reference>
<dbReference type="EMBL" id="JBHLVF010000006">
    <property type="protein sequence ID" value="MFC0390332.1"/>
    <property type="molecule type" value="Genomic_DNA"/>
</dbReference>
<protein>
    <submittedName>
        <fullName evidence="1">Uncharacterized protein</fullName>
    </submittedName>
</protein>
<organism evidence="1 2">
    <name type="scientific">Paenibacillus mendelii</name>
    <dbReference type="NCBI Taxonomy" id="206163"/>
    <lineage>
        <taxon>Bacteria</taxon>
        <taxon>Bacillati</taxon>
        <taxon>Bacillota</taxon>
        <taxon>Bacilli</taxon>
        <taxon>Bacillales</taxon>
        <taxon>Paenibacillaceae</taxon>
        <taxon>Paenibacillus</taxon>
    </lineage>
</organism>
<gene>
    <name evidence="1" type="ORF">ACFFJ8_02965</name>
</gene>
<dbReference type="Proteomes" id="UP001589818">
    <property type="component" value="Unassembled WGS sequence"/>
</dbReference>
<accession>A0ABV6J3F5</accession>
<keyword evidence="2" id="KW-1185">Reference proteome</keyword>
<evidence type="ECO:0000313" key="2">
    <source>
        <dbReference type="Proteomes" id="UP001589818"/>
    </source>
</evidence>
<dbReference type="RefSeq" id="WP_204819222.1">
    <property type="nucleotide sequence ID" value="NZ_JANHOF010000003.1"/>
</dbReference>